<feature type="domain" description="F-box" evidence="1">
    <location>
        <begin position="1"/>
        <end position="44"/>
    </location>
</feature>
<reference evidence="2" key="1">
    <citation type="submission" date="2020-06" db="EMBL/GenBank/DDBJ databases">
        <authorList>
            <person name="Li T."/>
            <person name="Hu X."/>
            <person name="Zhang T."/>
            <person name="Song X."/>
            <person name="Zhang H."/>
            <person name="Dai N."/>
            <person name="Sheng W."/>
            <person name="Hou X."/>
            <person name="Wei L."/>
        </authorList>
    </citation>
    <scope>NUCLEOTIDE SEQUENCE</scope>
    <source>
        <strain evidence="2">G02</strain>
        <tissue evidence="2">Leaf</tissue>
    </source>
</reference>
<dbReference type="SMART" id="SM00256">
    <property type="entry name" value="FBOX"/>
    <property type="match status" value="1"/>
</dbReference>
<dbReference type="AlphaFoldDB" id="A0AAW2LP34"/>
<dbReference type="CDD" id="cd22157">
    <property type="entry name" value="F-box_AtFBW1-like"/>
    <property type="match status" value="1"/>
</dbReference>
<organism evidence="2">
    <name type="scientific">Sesamum radiatum</name>
    <name type="common">Black benniseed</name>
    <dbReference type="NCBI Taxonomy" id="300843"/>
    <lineage>
        <taxon>Eukaryota</taxon>
        <taxon>Viridiplantae</taxon>
        <taxon>Streptophyta</taxon>
        <taxon>Embryophyta</taxon>
        <taxon>Tracheophyta</taxon>
        <taxon>Spermatophyta</taxon>
        <taxon>Magnoliopsida</taxon>
        <taxon>eudicotyledons</taxon>
        <taxon>Gunneridae</taxon>
        <taxon>Pentapetalae</taxon>
        <taxon>asterids</taxon>
        <taxon>lamiids</taxon>
        <taxon>Lamiales</taxon>
        <taxon>Pedaliaceae</taxon>
        <taxon>Sesamum</taxon>
    </lineage>
</organism>
<dbReference type="PANTHER" id="PTHR31672">
    <property type="entry name" value="BNACNNG10540D PROTEIN"/>
    <property type="match status" value="1"/>
</dbReference>
<protein>
    <submittedName>
        <fullName evidence="2">F-box only protein 8</fullName>
    </submittedName>
</protein>
<dbReference type="PROSITE" id="PS50181">
    <property type="entry name" value="FBOX"/>
    <property type="match status" value="1"/>
</dbReference>
<name>A0AAW2LP34_SESRA</name>
<gene>
    <name evidence="2" type="ORF">Sradi_5277200</name>
</gene>
<reference evidence="2" key="2">
    <citation type="journal article" date="2024" name="Plant">
        <title>Genomic evolution and insights into agronomic trait innovations of Sesamum species.</title>
        <authorList>
            <person name="Miao H."/>
            <person name="Wang L."/>
            <person name="Qu L."/>
            <person name="Liu H."/>
            <person name="Sun Y."/>
            <person name="Le M."/>
            <person name="Wang Q."/>
            <person name="Wei S."/>
            <person name="Zheng Y."/>
            <person name="Lin W."/>
            <person name="Duan Y."/>
            <person name="Cao H."/>
            <person name="Xiong S."/>
            <person name="Wang X."/>
            <person name="Wei L."/>
            <person name="Li C."/>
            <person name="Ma Q."/>
            <person name="Ju M."/>
            <person name="Zhao R."/>
            <person name="Li G."/>
            <person name="Mu C."/>
            <person name="Tian Q."/>
            <person name="Mei H."/>
            <person name="Zhang T."/>
            <person name="Gao T."/>
            <person name="Zhang H."/>
        </authorList>
    </citation>
    <scope>NUCLEOTIDE SEQUENCE</scope>
    <source>
        <strain evidence="2">G02</strain>
    </source>
</reference>
<dbReference type="InterPro" id="IPR036047">
    <property type="entry name" value="F-box-like_dom_sf"/>
</dbReference>
<dbReference type="Gene3D" id="1.20.1280.50">
    <property type="match status" value="1"/>
</dbReference>
<evidence type="ECO:0000259" key="1">
    <source>
        <dbReference type="PROSITE" id="PS50181"/>
    </source>
</evidence>
<accession>A0AAW2LP34</accession>
<dbReference type="SUPFAM" id="SSF81383">
    <property type="entry name" value="F-box domain"/>
    <property type="match status" value="1"/>
</dbReference>
<comment type="caution">
    <text evidence="2">The sequence shown here is derived from an EMBL/GenBank/DDBJ whole genome shotgun (WGS) entry which is preliminary data.</text>
</comment>
<dbReference type="InterPro" id="IPR050796">
    <property type="entry name" value="SCF_F-box_component"/>
</dbReference>
<dbReference type="InterPro" id="IPR001810">
    <property type="entry name" value="F-box_dom"/>
</dbReference>
<proteinExistence type="predicted"/>
<dbReference type="EMBL" id="JACGWJ010000024">
    <property type="protein sequence ID" value="KAL0320157.1"/>
    <property type="molecule type" value="Genomic_DNA"/>
</dbReference>
<sequence length="221" mass="25901">MSDYLPQEVLIKILARLPPVSLIKFRCVSKSWSLLISSPFFISMETEQAILSQPIDTRTEQIIVRRYSKAQNSKVYTVHIDNEEFPDDKSIKIEYLFRDSTRFYYRIVCSCNGVLCLSDVLFGQADSTLLWNPMIKRKVTLSVLDTMEPYMFVLEFEFDVENNDYKLVRMAYVRGDYGYLVPPKVEVNALSIGNWREFSGEVPANCVVEYFWSERRSRYNL</sequence>
<dbReference type="Pfam" id="PF00646">
    <property type="entry name" value="F-box"/>
    <property type="match status" value="1"/>
</dbReference>
<evidence type="ECO:0000313" key="2">
    <source>
        <dbReference type="EMBL" id="KAL0320157.1"/>
    </source>
</evidence>
<dbReference type="PANTHER" id="PTHR31672:SF6">
    <property type="entry name" value="F-BOX DOMAIN-CONTAINING PROTEIN"/>
    <property type="match status" value="1"/>
</dbReference>